<protein>
    <submittedName>
        <fullName evidence="3">Amidase domain-containing protein</fullName>
    </submittedName>
</protein>
<dbReference type="AlphaFoldDB" id="A0A7E4ZXB9"/>
<accession>A0A7E4ZXB9</accession>
<organism evidence="2 3">
    <name type="scientific">Panagrellus redivivus</name>
    <name type="common">Microworm</name>
    <dbReference type="NCBI Taxonomy" id="6233"/>
    <lineage>
        <taxon>Eukaryota</taxon>
        <taxon>Metazoa</taxon>
        <taxon>Ecdysozoa</taxon>
        <taxon>Nematoda</taxon>
        <taxon>Chromadorea</taxon>
        <taxon>Rhabditida</taxon>
        <taxon>Tylenchina</taxon>
        <taxon>Panagrolaimomorpha</taxon>
        <taxon>Panagrolaimoidea</taxon>
        <taxon>Panagrolaimidae</taxon>
        <taxon>Panagrellus</taxon>
    </lineage>
</organism>
<evidence type="ECO:0000256" key="1">
    <source>
        <dbReference type="SAM" id="MobiDB-lite"/>
    </source>
</evidence>
<dbReference type="Proteomes" id="UP000492821">
    <property type="component" value="Unassembled WGS sequence"/>
</dbReference>
<reference evidence="3" key="2">
    <citation type="submission" date="2020-10" db="UniProtKB">
        <authorList>
            <consortium name="WormBaseParasite"/>
        </authorList>
    </citation>
    <scope>IDENTIFICATION</scope>
</reference>
<feature type="compositionally biased region" description="Basic and acidic residues" evidence="1">
    <location>
        <begin position="133"/>
        <end position="148"/>
    </location>
</feature>
<proteinExistence type="predicted"/>
<name>A0A7E4ZXB9_PANRE</name>
<feature type="region of interest" description="Disordered" evidence="1">
    <location>
        <begin position="133"/>
        <end position="154"/>
    </location>
</feature>
<keyword evidence="2" id="KW-1185">Reference proteome</keyword>
<reference evidence="2" key="1">
    <citation type="journal article" date="2013" name="Genetics">
        <title>The draft genome and transcriptome of Panagrellus redivivus are shaped by the harsh demands of a free-living lifestyle.</title>
        <authorList>
            <person name="Srinivasan J."/>
            <person name="Dillman A.R."/>
            <person name="Macchietto M.G."/>
            <person name="Heikkinen L."/>
            <person name="Lakso M."/>
            <person name="Fracchia K.M."/>
            <person name="Antoshechkin I."/>
            <person name="Mortazavi A."/>
            <person name="Wong G."/>
            <person name="Sternberg P.W."/>
        </authorList>
    </citation>
    <scope>NUCLEOTIDE SEQUENCE [LARGE SCALE GENOMIC DNA]</scope>
    <source>
        <strain evidence="2">MT8872</strain>
    </source>
</reference>
<dbReference type="WBParaSite" id="Pan_g23279.t1">
    <property type="protein sequence ID" value="Pan_g23279.t1"/>
    <property type="gene ID" value="Pan_g23279"/>
</dbReference>
<evidence type="ECO:0000313" key="3">
    <source>
        <dbReference type="WBParaSite" id="Pan_g23279.t1"/>
    </source>
</evidence>
<sequence>MASEAPTVAIVTVDQAVKAAVKAKGDLAIARVFYSVDGIVALFLAAKSDGIVPAKNTSSSSHWLEPAGFSNLGETFSVNWGLPCREKLPLPWHLYADPYDRYPDRKANGGDDGRRENTNVHRIDSEVSHEIINKRDLQQHQNPKEKKPSLTGEHPATLALPVSITQATAETCAINQWTKLKRGTVEFDYVSFYKPVFTPSHRLFGHPKPKTRGHK</sequence>
<evidence type="ECO:0000313" key="2">
    <source>
        <dbReference type="Proteomes" id="UP000492821"/>
    </source>
</evidence>